<evidence type="ECO:0000313" key="5">
    <source>
        <dbReference type="Proteomes" id="UP000075714"/>
    </source>
</evidence>
<feature type="region of interest" description="Disordered" evidence="1">
    <location>
        <begin position="474"/>
        <end position="497"/>
    </location>
</feature>
<feature type="region of interest" description="Disordered" evidence="1">
    <location>
        <begin position="657"/>
        <end position="677"/>
    </location>
</feature>
<protein>
    <submittedName>
        <fullName evidence="4">Uncharacterized protein</fullName>
    </submittedName>
</protein>
<comment type="caution">
    <text evidence="4">The sequence shown here is derived from an EMBL/GenBank/DDBJ whole genome shotgun (WGS) entry which is preliminary data.</text>
</comment>
<evidence type="ECO:0000313" key="4">
    <source>
        <dbReference type="EMBL" id="KXZ49461.1"/>
    </source>
</evidence>
<feature type="region of interest" description="Disordered" evidence="1">
    <location>
        <begin position="329"/>
        <end position="349"/>
    </location>
</feature>
<dbReference type="EMBL" id="LSYV01000022">
    <property type="protein sequence ID" value="KXZ49461.1"/>
    <property type="molecule type" value="Genomic_DNA"/>
</dbReference>
<dbReference type="AlphaFoldDB" id="A0A150GHZ2"/>
<dbReference type="OrthoDB" id="563689at2759"/>
<feature type="compositionally biased region" description="Low complexity" evidence="1">
    <location>
        <begin position="335"/>
        <end position="344"/>
    </location>
</feature>
<name>A0A150GHZ2_GONPE</name>
<gene>
    <name evidence="4" type="ORF">GPECTOR_21g687</name>
</gene>
<sequence length="1116" mass="109981">MAELMDIIVLCIQILVVPAVHLSRGLSLRAGCPSPDAAPRTQADGDPPQAESRPALFVDDYDQRLVAGFPCGSNAAGRAAYVLRSLYPFRLRTVALIDVSECVFMASMVLGLAALLTARALRRPGSLGPPHHQQALRHLVVAATRISMQLGQLPMVVLLWRRYGRDAAAMLLPLTSLKYFLADGRSQACLFAATMSVTVGKLASLCTGANAASSCGCGYCSSAANSLDGHAGSSPLLGDAASSCGGLSAGSSRVGAAAGLGATSSVASVGSTDGIEGSRVPAVGTDPVACAGAHGREARRLSSDPMRPVNPASHSAATFQVSLDDRLASQRPRVAASDSTAAAATGGGGGGSGVLYTSRLRSCVVSVKVRGHPSDEAFPEAAAAVAGAAGRALRAYNADALLAAAAAVRAAMPQRSAGGGGGGGSGAAAPGGPGGEARPPARRSGRSVMSSLNGGGVVVRGCVHLIQVMRVPSAPLRGGRGGGGGEGQQPGDGGSGLSPWEWQCLGNYISCGARIFGVGGSGADTASTGAPSISGEAPAGGAGLGNSSGDADAASGGVWKTGVDIILTPEAVALIAGLQQASYDGTATGGSRIGAWSGDRGDGASAAVSGGSDGVAGLRVRVVVAAAGGVGDGGGDGIATAADPLFDGVVCLQALSPTRPPQQQDEEQRAGLGAGGGGASTAQAVAAAGAQPATAAAAAADDGDASCERPAAVVQLVLRASPSCFGSCAVAYVHLLPPSDGDSDGGGEPLTETEAKGYRVSSSAPDYGHSSSGGGGAVPISAGAVVTECRRHRLLASLPLVFTTDPLVAAELNAAYDQHAAAILHIMVADHEEQHSLPYSLPRLAAYRDHMADLVADLAALAAGPPPPRLPYKADDGGDAAGPAGDGSGLRGASATFPASRPAAGAAAAAVADEAEEQVAVAEAVATGRQLLRYMVGCGMLASARLVVAELRQRWGMEVAGEEVLARAEEEAQASGHAAAAGGSGVGGGATFVVPEDGRGPGRASASELASGGVCPGEEEQAGAAIAAVTTAPVRGCDGVGRPSVAADQRRRFQMGRGRDALLWAVMLLMVAATACRTMPCAPLGAHGSPCLAGLTQAAAALAAAAGMAVLLGWRQ</sequence>
<evidence type="ECO:0000256" key="2">
    <source>
        <dbReference type="SAM" id="Phobius"/>
    </source>
</evidence>
<accession>A0A150GHZ2</accession>
<feature type="region of interest" description="Disordered" evidence="1">
    <location>
        <begin position="524"/>
        <end position="551"/>
    </location>
</feature>
<dbReference type="Proteomes" id="UP000075714">
    <property type="component" value="Unassembled WGS sequence"/>
</dbReference>
<feature type="region of interest" description="Disordered" evidence="1">
    <location>
        <begin position="995"/>
        <end position="1015"/>
    </location>
</feature>
<feature type="region of interest" description="Disordered" evidence="1">
    <location>
        <begin position="33"/>
        <end position="52"/>
    </location>
</feature>
<keyword evidence="2" id="KW-0472">Membrane</keyword>
<feature type="signal peptide" evidence="3">
    <location>
        <begin position="1"/>
        <end position="19"/>
    </location>
</feature>
<evidence type="ECO:0000256" key="1">
    <source>
        <dbReference type="SAM" id="MobiDB-lite"/>
    </source>
</evidence>
<feature type="transmembrane region" description="Helical" evidence="2">
    <location>
        <begin position="1092"/>
        <end position="1114"/>
    </location>
</feature>
<evidence type="ECO:0000256" key="3">
    <source>
        <dbReference type="SAM" id="SignalP"/>
    </source>
</evidence>
<keyword evidence="5" id="KW-1185">Reference proteome</keyword>
<feature type="compositionally biased region" description="Gly residues" evidence="1">
    <location>
        <begin position="417"/>
        <end position="435"/>
    </location>
</feature>
<keyword evidence="3" id="KW-0732">Signal</keyword>
<feature type="region of interest" description="Disordered" evidence="1">
    <location>
        <begin position="866"/>
        <end position="896"/>
    </location>
</feature>
<keyword evidence="2" id="KW-1133">Transmembrane helix</keyword>
<reference evidence="5" key="1">
    <citation type="journal article" date="2016" name="Nat. Commun.">
        <title>The Gonium pectorale genome demonstrates co-option of cell cycle regulation during the evolution of multicellularity.</title>
        <authorList>
            <person name="Hanschen E.R."/>
            <person name="Marriage T.N."/>
            <person name="Ferris P.J."/>
            <person name="Hamaji T."/>
            <person name="Toyoda A."/>
            <person name="Fujiyama A."/>
            <person name="Neme R."/>
            <person name="Noguchi H."/>
            <person name="Minakuchi Y."/>
            <person name="Suzuki M."/>
            <person name="Kawai-Toyooka H."/>
            <person name="Smith D.R."/>
            <person name="Sparks H."/>
            <person name="Anderson J."/>
            <person name="Bakaric R."/>
            <person name="Luria V."/>
            <person name="Karger A."/>
            <person name="Kirschner M.W."/>
            <person name="Durand P.M."/>
            <person name="Michod R.E."/>
            <person name="Nozaki H."/>
            <person name="Olson B.J."/>
        </authorList>
    </citation>
    <scope>NUCLEOTIDE SEQUENCE [LARGE SCALE GENOMIC DNA]</scope>
    <source>
        <strain evidence="5">NIES-2863</strain>
    </source>
</reference>
<keyword evidence="2" id="KW-0812">Transmembrane</keyword>
<feature type="region of interest" description="Disordered" evidence="1">
    <location>
        <begin position="414"/>
        <end position="449"/>
    </location>
</feature>
<organism evidence="4 5">
    <name type="scientific">Gonium pectorale</name>
    <name type="common">Green alga</name>
    <dbReference type="NCBI Taxonomy" id="33097"/>
    <lineage>
        <taxon>Eukaryota</taxon>
        <taxon>Viridiplantae</taxon>
        <taxon>Chlorophyta</taxon>
        <taxon>core chlorophytes</taxon>
        <taxon>Chlorophyceae</taxon>
        <taxon>CS clade</taxon>
        <taxon>Chlamydomonadales</taxon>
        <taxon>Volvocaceae</taxon>
        <taxon>Gonium</taxon>
    </lineage>
</organism>
<feature type="chain" id="PRO_5007562079" evidence="3">
    <location>
        <begin position="20"/>
        <end position="1116"/>
    </location>
</feature>
<feature type="compositionally biased region" description="Gly residues" evidence="1">
    <location>
        <begin position="478"/>
        <end position="496"/>
    </location>
</feature>
<proteinExistence type="predicted"/>